<gene>
    <name evidence="2" type="ORF">K503DRAFT_795455</name>
</gene>
<protein>
    <submittedName>
        <fullName evidence="2">Uncharacterized protein</fullName>
    </submittedName>
</protein>
<feature type="region of interest" description="Disordered" evidence="1">
    <location>
        <begin position="36"/>
        <end position="68"/>
    </location>
</feature>
<dbReference type="InParanoid" id="A0A1B7NHH2"/>
<sequence>MADTYQMPQVPGLIINFQPAEPTVSLCSSPLITAPSPHIPFSRSHHRPSSRQHHHSSRQHRHSSPRLRSLTPCQDLRWLLTWSVGTSFF</sequence>
<accession>A0A1B7NHH2</accession>
<keyword evidence="3" id="KW-1185">Reference proteome</keyword>
<reference evidence="2 3" key="1">
    <citation type="submission" date="2016-06" db="EMBL/GenBank/DDBJ databases">
        <title>Comparative genomics of the ectomycorrhizal sister species Rhizopogon vinicolor and Rhizopogon vesiculosus (Basidiomycota: Boletales) reveals a divergence of the mating type B locus.</title>
        <authorList>
            <consortium name="DOE Joint Genome Institute"/>
            <person name="Mujic A.B."/>
            <person name="Kuo A."/>
            <person name="Tritt A."/>
            <person name="Lipzen A."/>
            <person name="Chen C."/>
            <person name="Johnson J."/>
            <person name="Sharma A."/>
            <person name="Barry K."/>
            <person name="Grigoriev I.V."/>
            <person name="Spatafora J.W."/>
        </authorList>
    </citation>
    <scope>NUCLEOTIDE SEQUENCE [LARGE SCALE GENOMIC DNA]</scope>
    <source>
        <strain evidence="2 3">AM-OR11-026</strain>
    </source>
</reference>
<proteinExistence type="predicted"/>
<feature type="compositionally biased region" description="Basic residues" evidence="1">
    <location>
        <begin position="43"/>
        <end position="65"/>
    </location>
</feature>
<evidence type="ECO:0000313" key="3">
    <source>
        <dbReference type="Proteomes" id="UP000092154"/>
    </source>
</evidence>
<evidence type="ECO:0000256" key="1">
    <source>
        <dbReference type="SAM" id="MobiDB-lite"/>
    </source>
</evidence>
<evidence type="ECO:0000313" key="2">
    <source>
        <dbReference type="EMBL" id="OAX44381.1"/>
    </source>
</evidence>
<dbReference type="Proteomes" id="UP000092154">
    <property type="component" value="Unassembled WGS sequence"/>
</dbReference>
<dbReference type="AlphaFoldDB" id="A0A1B7NHH2"/>
<name>A0A1B7NHH2_9AGAM</name>
<dbReference type="EMBL" id="KV448125">
    <property type="protein sequence ID" value="OAX44381.1"/>
    <property type="molecule type" value="Genomic_DNA"/>
</dbReference>
<organism evidence="2 3">
    <name type="scientific">Rhizopogon vinicolor AM-OR11-026</name>
    <dbReference type="NCBI Taxonomy" id="1314800"/>
    <lineage>
        <taxon>Eukaryota</taxon>
        <taxon>Fungi</taxon>
        <taxon>Dikarya</taxon>
        <taxon>Basidiomycota</taxon>
        <taxon>Agaricomycotina</taxon>
        <taxon>Agaricomycetes</taxon>
        <taxon>Agaricomycetidae</taxon>
        <taxon>Boletales</taxon>
        <taxon>Suillineae</taxon>
        <taxon>Rhizopogonaceae</taxon>
        <taxon>Rhizopogon</taxon>
    </lineage>
</organism>